<keyword evidence="2" id="KW-0012">Acyltransferase</keyword>
<keyword evidence="3" id="KW-1185">Reference proteome</keyword>
<dbReference type="InterPro" id="IPR000182">
    <property type="entry name" value="GNAT_dom"/>
</dbReference>
<dbReference type="RefSeq" id="WP_173084082.1">
    <property type="nucleotide sequence ID" value="NZ_BLTE01000008.1"/>
</dbReference>
<comment type="caution">
    <text evidence="2">The sequence shown here is derived from an EMBL/GenBank/DDBJ whole genome shotgun (WGS) entry which is preliminary data.</text>
</comment>
<dbReference type="Proteomes" id="UP000494245">
    <property type="component" value="Unassembled WGS sequence"/>
</dbReference>
<dbReference type="Pfam" id="PF00583">
    <property type="entry name" value="Acetyltransf_1"/>
    <property type="match status" value="1"/>
</dbReference>
<reference evidence="2 3" key="2">
    <citation type="submission" date="2020-05" db="EMBL/GenBank/DDBJ databases">
        <title>Draft genome sequence of Desulfovibrio sp. strainFSS-1.</title>
        <authorList>
            <person name="Shimoshige H."/>
            <person name="Kobayashi H."/>
            <person name="Maekawa T."/>
        </authorList>
    </citation>
    <scope>NUCLEOTIDE SEQUENCE [LARGE SCALE GENOMIC DNA]</scope>
    <source>
        <strain evidence="2 3">SIID29052-01</strain>
    </source>
</reference>
<proteinExistence type="predicted"/>
<dbReference type="AlphaFoldDB" id="A0A6V8LNP3"/>
<name>A0A6V8LNP3_9BACT</name>
<dbReference type="EC" id="2.3.1.210" evidence="2"/>
<evidence type="ECO:0000313" key="3">
    <source>
        <dbReference type="Proteomes" id="UP000494245"/>
    </source>
</evidence>
<dbReference type="PROSITE" id="PS51186">
    <property type="entry name" value="GNAT"/>
    <property type="match status" value="1"/>
</dbReference>
<reference evidence="2 3" key="1">
    <citation type="submission" date="2020-04" db="EMBL/GenBank/DDBJ databases">
        <authorList>
            <consortium name="Desulfovibrio sp. FSS-1 genome sequencing consortium"/>
            <person name="Shimoshige H."/>
            <person name="Kobayashi H."/>
            <person name="Maekawa T."/>
        </authorList>
    </citation>
    <scope>NUCLEOTIDE SEQUENCE [LARGE SCALE GENOMIC DNA]</scope>
    <source>
        <strain evidence="2 3">SIID29052-01</strain>
    </source>
</reference>
<sequence length="225" mass="24441">MNPTCLARQAFDSEAFAVDYYRVVNPAPEPLGRELDALAGPFMADAKLDAQDIEGSKALQRLGFRKVCTQPAFVLDLAGARGAAAGEPQAACALPETDLAAHAANFPFSRFGLDPMIAPEERTRHQARWIANTMASPDVLKFLDNGAFVSFKIRDAVAVIDLISVLPAARGRGSLLLGRLKAWAAARGLKRIEVTTESENVPACLFYQKNGYRLERASVALHMRK</sequence>
<evidence type="ECO:0000313" key="2">
    <source>
        <dbReference type="EMBL" id="GFK94222.1"/>
    </source>
</evidence>
<dbReference type="CDD" id="cd04301">
    <property type="entry name" value="NAT_SF"/>
    <property type="match status" value="1"/>
</dbReference>
<accession>A0A6V8LNP3</accession>
<gene>
    <name evidence="2" type="primary">wecD</name>
    <name evidence="2" type="ORF">NNJEOMEG_02064</name>
</gene>
<dbReference type="SUPFAM" id="SSF55729">
    <property type="entry name" value="Acyl-CoA N-acyltransferases (Nat)"/>
    <property type="match status" value="1"/>
</dbReference>
<protein>
    <submittedName>
        <fullName evidence="2">dTDP-fucosamine acetyltransferase</fullName>
        <ecNumber evidence="2">2.3.1.210</ecNumber>
    </submittedName>
</protein>
<evidence type="ECO:0000259" key="1">
    <source>
        <dbReference type="PROSITE" id="PS51186"/>
    </source>
</evidence>
<feature type="domain" description="N-acetyltransferase" evidence="1">
    <location>
        <begin position="147"/>
        <end position="225"/>
    </location>
</feature>
<dbReference type="EMBL" id="BLTE01000008">
    <property type="protein sequence ID" value="GFK94222.1"/>
    <property type="molecule type" value="Genomic_DNA"/>
</dbReference>
<dbReference type="Gene3D" id="3.40.630.30">
    <property type="match status" value="1"/>
</dbReference>
<organism evidence="2 3">
    <name type="scientific">Fundidesulfovibrio magnetotacticus</name>
    <dbReference type="NCBI Taxonomy" id="2730080"/>
    <lineage>
        <taxon>Bacteria</taxon>
        <taxon>Pseudomonadati</taxon>
        <taxon>Thermodesulfobacteriota</taxon>
        <taxon>Desulfovibrionia</taxon>
        <taxon>Desulfovibrionales</taxon>
        <taxon>Desulfovibrionaceae</taxon>
        <taxon>Fundidesulfovibrio</taxon>
    </lineage>
</organism>
<dbReference type="InterPro" id="IPR016181">
    <property type="entry name" value="Acyl_CoA_acyltransferase"/>
</dbReference>
<keyword evidence="2" id="KW-0808">Transferase</keyword>
<dbReference type="GO" id="GO:0016747">
    <property type="term" value="F:acyltransferase activity, transferring groups other than amino-acyl groups"/>
    <property type="evidence" value="ECO:0007669"/>
    <property type="project" value="InterPro"/>
</dbReference>